<dbReference type="InterPro" id="IPR027417">
    <property type="entry name" value="P-loop_NTPase"/>
</dbReference>
<evidence type="ECO:0000259" key="8">
    <source>
        <dbReference type="Pfam" id="PF13191"/>
    </source>
</evidence>
<sequence length="458" mass="50732">MLPEEILLTALQDRYPCRELLIRQLAALYAPSLPSPSTLVVHGLQATGKSSILKDFLTARRISHAIVNSGECITGRHLLERTVSASLDAIEDTVDQRIDRSLYSRCQNISALAVHLQRLLESCDNFVLVFDGIDKQREAPPTLLAALARFGEIIPSLSVVLIVTYPRPRFLHAAGVPHIHFTPYTRDQTIQILAKSPPEIFLVPPSPSMEYTDDLAAEDNHWVWVRFLAAVWDSSGKGAARDLASFKAVAENLWDPFIQPVRDGTFGTRDFSRLIVSRRALLQSEDALVDSVIPKATGDTARTVKTVSHDLSYYSKYILCAAYLASYNPPRQDQLYFMKSTDKRRRKRGGATAARKNTPKNRKIPRHLLHPSPFPLDRLLAILHAILPHPLPHTADIDTQIATLASLRLLLRAGSGGGVDVLDAASRWRVNVSWEYVATVGRGLGFEVEEYLAGGGGV</sequence>
<evidence type="ECO:0008006" key="13">
    <source>
        <dbReference type="Google" id="ProtNLM"/>
    </source>
</evidence>
<evidence type="ECO:0000313" key="12">
    <source>
        <dbReference type="Proteomes" id="UP000799429"/>
    </source>
</evidence>
<comment type="similarity">
    <text evidence="2">Belongs to the ORC5 family.</text>
</comment>
<dbReference type="InterPro" id="IPR047088">
    <property type="entry name" value="ORC5_C"/>
</dbReference>
<dbReference type="Pfam" id="PF21639">
    <property type="entry name" value="ORC5_lid"/>
    <property type="match status" value="1"/>
</dbReference>
<feature type="domain" description="Origin recognition complex subunit 5 C-terminal" evidence="9">
    <location>
        <begin position="311"/>
        <end position="452"/>
    </location>
</feature>
<dbReference type="InterPro" id="IPR048866">
    <property type="entry name" value="ORC5_lid"/>
</dbReference>
<proteinExistence type="inferred from homology"/>
<dbReference type="GO" id="GO:0003688">
    <property type="term" value="F:DNA replication origin binding"/>
    <property type="evidence" value="ECO:0007669"/>
    <property type="project" value="TreeGrafter"/>
</dbReference>
<name>A0A9P4VR04_9PEZI</name>
<evidence type="ECO:0000256" key="2">
    <source>
        <dbReference type="ARBA" id="ARBA00006269"/>
    </source>
</evidence>
<reference evidence="11" key="1">
    <citation type="journal article" date="2020" name="Stud. Mycol.">
        <title>101 Dothideomycetes genomes: a test case for predicting lifestyles and emergence of pathogens.</title>
        <authorList>
            <person name="Haridas S."/>
            <person name="Albert R."/>
            <person name="Binder M."/>
            <person name="Bloem J."/>
            <person name="Labutti K."/>
            <person name="Salamov A."/>
            <person name="Andreopoulos B."/>
            <person name="Baker S."/>
            <person name="Barry K."/>
            <person name="Bills G."/>
            <person name="Bluhm B."/>
            <person name="Cannon C."/>
            <person name="Castanera R."/>
            <person name="Culley D."/>
            <person name="Daum C."/>
            <person name="Ezra D."/>
            <person name="Gonzalez J."/>
            <person name="Henrissat B."/>
            <person name="Kuo A."/>
            <person name="Liang C."/>
            <person name="Lipzen A."/>
            <person name="Lutzoni F."/>
            <person name="Magnuson J."/>
            <person name="Mondo S."/>
            <person name="Nolan M."/>
            <person name="Ohm R."/>
            <person name="Pangilinan J."/>
            <person name="Park H.-J."/>
            <person name="Ramirez L."/>
            <person name="Alfaro M."/>
            <person name="Sun H."/>
            <person name="Tritt A."/>
            <person name="Yoshinaga Y."/>
            <person name="Zwiers L.-H."/>
            <person name="Turgeon B."/>
            <person name="Goodwin S."/>
            <person name="Spatafora J."/>
            <person name="Crous P."/>
            <person name="Grigoriev I."/>
        </authorList>
    </citation>
    <scope>NUCLEOTIDE SEQUENCE</scope>
    <source>
        <strain evidence="11">CBS 101060</strain>
    </source>
</reference>
<dbReference type="OrthoDB" id="365981at2759"/>
<comment type="subcellular location">
    <subcellularLocation>
        <location evidence="1">Nucleus</location>
    </subcellularLocation>
</comment>
<dbReference type="PANTHER" id="PTHR12705">
    <property type="entry name" value="ORIGIN RECOGNITION COMPLEX SUBUNIT 5"/>
    <property type="match status" value="1"/>
</dbReference>
<feature type="domain" description="Orc1-like AAA ATPase" evidence="8">
    <location>
        <begin position="16"/>
        <end position="159"/>
    </location>
</feature>
<dbReference type="Gene3D" id="3.40.50.300">
    <property type="entry name" value="P-loop containing nucleotide triphosphate hydrolases"/>
    <property type="match status" value="1"/>
</dbReference>
<evidence type="ECO:0000256" key="1">
    <source>
        <dbReference type="ARBA" id="ARBA00004123"/>
    </source>
</evidence>
<accession>A0A9P4VR04</accession>
<dbReference type="Pfam" id="PF13191">
    <property type="entry name" value="AAA_16"/>
    <property type="match status" value="1"/>
</dbReference>
<dbReference type="InterPro" id="IPR020796">
    <property type="entry name" value="ORC5"/>
</dbReference>
<dbReference type="AlphaFoldDB" id="A0A9P4VR04"/>
<evidence type="ECO:0000256" key="3">
    <source>
        <dbReference type="ARBA" id="ARBA00022705"/>
    </source>
</evidence>
<dbReference type="Proteomes" id="UP000799429">
    <property type="component" value="Unassembled WGS sequence"/>
</dbReference>
<evidence type="ECO:0000256" key="5">
    <source>
        <dbReference type="ARBA" id="ARBA00022840"/>
    </source>
</evidence>
<organism evidence="11 12">
    <name type="scientific">Patellaria atrata CBS 101060</name>
    <dbReference type="NCBI Taxonomy" id="1346257"/>
    <lineage>
        <taxon>Eukaryota</taxon>
        <taxon>Fungi</taxon>
        <taxon>Dikarya</taxon>
        <taxon>Ascomycota</taxon>
        <taxon>Pezizomycotina</taxon>
        <taxon>Dothideomycetes</taxon>
        <taxon>Dothideomycetes incertae sedis</taxon>
        <taxon>Patellariales</taxon>
        <taxon>Patellariaceae</taxon>
        <taxon>Patellaria</taxon>
    </lineage>
</organism>
<keyword evidence="6" id="KW-0539">Nucleus</keyword>
<keyword evidence="12" id="KW-1185">Reference proteome</keyword>
<evidence type="ECO:0000256" key="6">
    <source>
        <dbReference type="ARBA" id="ARBA00023242"/>
    </source>
</evidence>
<dbReference type="GO" id="GO:0005664">
    <property type="term" value="C:nuclear origin of replication recognition complex"/>
    <property type="evidence" value="ECO:0007669"/>
    <property type="project" value="TreeGrafter"/>
</dbReference>
<protein>
    <recommendedName>
        <fullName evidence="13">Orc1-like AAA ATPase domain-containing protein</fullName>
    </recommendedName>
</protein>
<evidence type="ECO:0000313" key="11">
    <source>
        <dbReference type="EMBL" id="KAF2840433.1"/>
    </source>
</evidence>
<dbReference type="InterPro" id="IPR041664">
    <property type="entry name" value="AAA_16"/>
</dbReference>
<keyword evidence="3" id="KW-0235">DNA replication</keyword>
<dbReference type="EMBL" id="MU006093">
    <property type="protein sequence ID" value="KAF2840433.1"/>
    <property type="molecule type" value="Genomic_DNA"/>
</dbReference>
<feature type="region of interest" description="Disordered" evidence="7">
    <location>
        <begin position="343"/>
        <end position="365"/>
    </location>
</feature>
<evidence type="ECO:0000259" key="10">
    <source>
        <dbReference type="Pfam" id="PF21639"/>
    </source>
</evidence>
<dbReference type="Pfam" id="PF14630">
    <property type="entry name" value="ORC5_C"/>
    <property type="match status" value="1"/>
</dbReference>
<dbReference type="Gene3D" id="1.10.8.60">
    <property type="match status" value="1"/>
</dbReference>
<keyword evidence="5" id="KW-0067">ATP-binding</keyword>
<evidence type="ECO:0000256" key="7">
    <source>
        <dbReference type="SAM" id="MobiDB-lite"/>
    </source>
</evidence>
<dbReference type="SUPFAM" id="SSF52540">
    <property type="entry name" value="P-loop containing nucleoside triphosphate hydrolases"/>
    <property type="match status" value="1"/>
</dbReference>
<dbReference type="PANTHER" id="PTHR12705:SF0">
    <property type="entry name" value="ORIGIN RECOGNITION COMPLEX SUBUNIT 5"/>
    <property type="match status" value="1"/>
</dbReference>
<evidence type="ECO:0000259" key="9">
    <source>
        <dbReference type="Pfam" id="PF14630"/>
    </source>
</evidence>
<comment type="caution">
    <text evidence="11">The sequence shown here is derived from an EMBL/GenBank/DDBJ whole genome shotgun (WGS) entry which is preliminary data.</text>
</comment>
<evidence type="ECO:0000256" key="4">
    <source>
        <dbReference type="ARBA" id="ARBA00022741"/>
    </source>
</evidence>
<keyword evidence="4" id="KW-0547">Nucleotide-binding</keyword>
<dbReference type="GO" id="GO:0006270">
    <property type="term" value="P:DNA replication initiation"/>
    <property type="evidence" value="ECO:0007669"/>
    <property type="project" value="TreeGrafter"/>
</dbReference>
<gene>
    <name evidence="11" type="ORF">M501DRAFT_931393</name>
</gene>
<feature type="domain" description="ORC5 lid" evidence="10">
    <location>
        <begin position="224"/>
        <end position="283"/>
    </location>
</feature>